<sequence>MTSIAEAIAKLPGPLFVPARYPYEYALDLALDHDIVPAEYVEEAHQQARSELRSGIKRGPDRRAVLRRAVVRWCRANGEQLEDVYVLMANRYLELHSIDRPIPTLPAV</sequence>
<keyword evidence="2" id="KW-1185">Reference proteome</keyword>
<proteinExistence type="predicted"/>
<evidence type="ECO:0000313" key="1">
    <source>
        <dbReference type="EMBL" id="GAA2271155.1"/>
    </source>
</evidence>
<gene>
    <name evidence="1" type="ORF">GCM10010430_66300</name>
</gene>
<dbReference type="RefSeq" id="WP_344640263.1">
    <property type="nucleotide sequence ID" value="NZ_BAAATR010000042.1"/>
</dbReference>
<accession>A0ABN3EU73</accession>
<organism evidence="1 2">
    <name type="scientific">Kitasatospora cystarginea</name>
    <dbReference type="NCBI Taxonomy" id="58350"/>
    <lineage>
        <taxon>Bacteria</taxon>
        <taxon>Bacillati</taxon>
        <taxon>Actinomycetota</taxon>
        <taxon>Actinomycetes</taxon>
        <taxon>Kitasatosporales</taxon>
        <taxon>Streptomycetaceae</taxon>
        <taxon>Kitasatospora</taxon>
    </lineage>
</organism>
<name>A0ABN3EU73_9ACTN</name>
<reference evidence="1 2" key="1">
    <citation type="journal article" date="2019" name="Int. J. Syst. Evol. Microbiol.">
        <title>The Global Catalogue of Microorganisms (GCM) 10K type strain sequencing project: providing services to taxonomists for standard genome sequencing and annotation.</title>
        <authorList>
            <consortium name="The Broad Institute Genomics Platform"/>
            <consortium name="The Broad Institute Genome Sequencing Center for Infectious Disease"/>
            <person name="Wu L."/>
            <person name="Ma J."/>
        </authorList>
    </citation>
    <scope>NUCLEOTIDE SEQUENCE [LARGE SCALE GENOMIC DNA]</scope>
    <source>
        <strain evidence="1 2">JCM 7356</strain>
    </source>
</reference>
<dbReference type="EMBL" id="BAAATR010000042">
    <property type="protein sequence ID" value="GAA2271155.1"/>
    <property type="molecule type" value="Genomic_DNA"/>
</dbReference>
<dbReference type="Proteomes" id="UP001500305">
    <property type="component" value="Unassembled WGS sequence"/>
</dbReference>
<protein>
    <submittedName>
        <fullName evidence="1">Uncharacterized protein</fullName>
    </submittedName>
</protein>
<comment type="caution">
    <text evidence="1">The sequence shown here is derived from an EMBL/GenBank/DDBJ whole genome shotgun (WGS) entry which is preliminary data.</text>
</comment>
<evidence type="ECO:0000313" key="2">
    <source>
        <dbReference type="Proteomes" id="UP001500305"/>
    </source>
</evidence>